<accession>A0A9D2MTV7</accession>
<reference evidence="1" key="1">
    <citation type="journal article" date="2021" name="PeerJ">
        <title>Extensive microbial diversity within the chicken gut microbiome revealed by metagenomics and culture.</title>
        <authorList>
            <person name="Gilroy R."/>
            <person name="Ravi A."/>
            <person name="Getino M."/>
            <person name="Pursley I."/>
            <person name="Horton D.L."/>
            <person name="Alikhan N.F."/>
            <person name="Baker D."/>
            <person name="Gharbi K."/>
            <person name="Hall N."/>
            <person name="Watson M."/>
            <person name="Adriaenssens E.M."/>
            <person name="Foster-Nyarko E."/>
            <person name="Jarju S."/>
            <person name="Secka A."/>
            <person name="Antonio M."/>
            <person name="Oren A."/>
            <person name="Chaudhuri R.R."/>
            <person name="La Ragione R."/>
            <person name="Hildebrand F."/>
            <person name="Pallen M.J."/>
        </authorList>
    </citation>
    <scope>NUCLEOTIDE SEQUENCE</scope>
    <source>
        <strain evidence="1">USAMLcec3-2134</strain>
    </source>
</reference>
<reference evidence="1" key="2">
    <citation type="submission" date="2021-04" db="EMBL/GenBank/DDBJ databases">
        <authorList>
            <person name="Gilroy R."/>
        </authorList>
    </citation>
    <scope>NUCLEOTIDE SEQUENCE</scope>
    <source>
        <strain evidence="1">USAMLcec3-2134</strain>
    </source>
</reference>
<evidence type="ECO:0000313" key="1">
    <source>
        <dbReference type="EMBL" id="HJB92073.1"/>
    </source>
</evidence>
<dbReference type="EMBL" id="DWXE01000043">
    <property type="protein sequence ID" value="HJB92073.1"/>
    <property type="molecule type" value="Genomic_DNA"/>
</dbReference>
<comment type="caution">
    <text evidence="1">The sequence shown here is derived from an EMBL/GenBank/DDBJ whole genome shotgun (WGS) entry which is preliminary data.</text>
</comment>
<sequence>MEREMLRETMEADRERAARFLEGMKGGRCGNKDAFADCVRGYALARFSLPEEETGQEIAELAARSMARAMGVSVESFKSRDRASGCDYTTSVTDKKLLLILSLTRELGVKLSPGLAPKIKTLAQLADSLWEEMEKTCGETTSP</sequence>
<organism evidence="1 2">
    <name type="scientific">Candidatus Eisenbergiella merdigallinarum</name>
    <dbReference type="NCBI Taxonomy" id="2838552"/>
    <lineage>
        <taxon>Bacteria</taxon>
        <taxon>Bacillati</taxon>
        <taxon>Bacillota</taxon>
        <taxon>Clostridia</taxon>
        <taxon>Lachnospirales</taxon>
        <taxon>Lachnospiraceae</taxon>
        <taxon>Eisenbergiella</taxon>
    </lineage>
</organism>
<name>A0A9D2MTV7_9FIRM</name>
<dbReference type="Proteomes" id="UP000886883">
    <property type="component" value="Unassembled WGS sequence"/>
</dbReference>
<evidence type="ECO:0000313" key="2">
    <source>
        <dbReference type="Proteomes" id="UP000886883"/>
    </source>
</evidence>
<dbReference type="AlphaFoldDB" id="A0A9D2MTV7"/>
<protein>
    <submittedName>
        <fullName evidence="1">Uncharacterized protein</fullName>
    </submittedName>
</protein>
<proteinExistence type="predicted"/>
<gene>
    <name evidence="1" type="ORF">H9763_11500</name>
</gene>